<keyword evidence="5 6" id="KW-0067">ATP-binding</keyword>
<feature type="binding site" evidence="6">
    <location>
        <position position="83"/>
    </location>
    <ligand>
        <name>sn-glycerol 3-phosphate</name>
        <dbReference type="ChEBI" id="CHEBI:57597"/>
    </ligand>
</feature>
<comment type="pathway">
    <text evidence="6">Polyol metabolism; glycerol degradation via glycerol kinase pathway; sn-glycerol 3-phosphate from glycerol: step 1/1.</text>
</comment>
<feature type="binding site" evidence="6">
    <location>
        <position position="135"/>
    </location>
    <ligand>
        <name>glycerol</name>
        <dbReference type="ChEBI" id="CHEBI:17754"/>
    </ligand>
</feature>
<feature type="domain" description="Carbohydrate kinase FGGY N-terminal" evidence="7">
    <location>
        <begin position="5"/>
        <end position="251"/>
    </location>
</feature>
<dbReference type="RefSeq" id="WP_094606138.1">
    <property type="nucleotide sequence ID" value="NZ_CP155573.1"/>
</dbReference>
<evidence type="ECO:0000256" key="3">
    <source>
        <dbReference type="ARBA" id="ARBA00022741"/>
    </source>
</evidence>
<evidence type="ECO:0000313" key="9">
    <source>
        <dbReference type="EMBL" id="XFO67754.1"/>
    </source>
</evidence>
<feature type="binding site" evidence="6">
    <location>
        <position position="83"/>
    </location>
    <ligand>
        <name>glycerol</name>
        <dbReference type="ChEBI" id="CHEBI:17754"/>
    </ligand>
</feature>
<feature type="binding site" evidence="6">
    <location>
        <position position="84"/>
    </location>
    <ligand>
        <name>sn-glycerol 3-phosphate</name>
        <dbReference type="ChEBI" id="CHEBI:57597"/>
    </ligand>
</feature>
<dbReference type="CDD" id="cd07786">
    <property type="entry name" value="FGGY_EcGK_like"/>
    <property type="match status" value="1"/>
</dbReference>
<organism evidence="9 10">
    <name type="scientific">Sporomusa silvacetica DSM 10669</name>
    <dbReference type="NCBI Taxonomy" id="1123289"/>
    <lineage>
        <taxon>Bacteria</taxon>
        <taxon>Bacillati</taxon>
        <taxon>Bacillota</taxon>
        <taxon>Negativicutes</taxon>
        <taxon>Selenomonadales</taxon>
        <taxon>Sporomusaceae</taxon>
        <taxon>Sporomusa</taxon>
    </lineage>
</organism>
<keyword evidence="10" id="KW-1185">Reference proteome</keyword>
<dbReference type="Pfam" id="PF02782">
    <property type="entry name" value="FGGY_C"/>
    <property type="match status" value="1"/>
</dbReference>
<comment type="activity regulation">
    <text evidence="6">Activated by phosphorylation and inhibited by fructose 1,6-bisphosphate (FBP).</text>
</comment>
<feature type="binding site" evidence="6">
    <location>
        <position position="413"/>
    </location>
    <ligand>
        <name>ADP</name>
        <dbReference type="ChEBI" id="CHEBI:456216"/>
    </ligand>
</feature>
<feature type="binding site" evidence="6">
    <location>
        <position position="245"/>
    </location>
    <ligand>
        <name>glycerol</name>
        <dbReference type="ChEBI" id="CHEBI:17754"/>
    </ligand>
</feature>
<feature type="binding site" evidence="6">
    <location>
        <position position="13"/>
    </location>
    <ligand>
        <name>ATP</name>
        <dbReference type="ChEBI" id="CHEBI:30616"/>
    </ligand>
</feature>
<evidence type="ECO:0000259" key="7">
    <source>
        <dbReference type="Pfam" id="PF00370"/>
    </source>
</evidence>
<dbReference type="HAMAP" id="MF_00186">
    <property type="entry name" value="Glycerol_kin"/>
    <property type="match status" value="1"/>
</dbReference>
<evidence type="ECO:0000256" key="2">
    <source>
        <dbReference type="ARBA" id="ARBA00022679"/>
    </source>
</evidence>
<feature type="binding site" evidence="6">
    <location>
        <position position="17"/>
    </location>
    <ligand>
        <name>ADP</name>
        <dbReference type="ChEBI" id="CHEBI:456216"/>
    </ligand>
</feature>
<feature type="binding site" evidence="6">
    <location>
        <position position="13"/>
    </location>
    <ligand>
        <name>ADP</name>
        <dbReference type="ChEBI" id="CHEBI:456216"/>
    </ligand>
</feature>
<evidence type="ECO:0000256" key="5">
    <source>
        <dbReference type="ARBA" id="ARBA00022840"/>
    </source>
</evidence>
<gene>
    <name evidence="9" type="primary">glpK_1</name>
    <name evidence="6" type="synonym">glpK</name>
    <name evidence="9" type="ORF">SPSIL_039730</name>
</gene>
<dbReference type="Gene3D" id="3.30.420.40">
    <property type="match status" value="2"/>
</dbReference>
<comment type="caution">
    <text evidence="6">Lacks conserved residue(s) required for the propagation of feature annotation.</text>
</comment>
<feature type="binding site" evidence="6">
    <location>
        <position position="266"/>
    </location>
    <ligand>
        <name>ATP</name>
        <dbReference type="ChEBI" id="CHEBI:30616"/>
    </ligand>
</feature>
<keyword evidence="2 6" id="KW-0808">Transferase</keyword>
<evidence type="ECO:0000259" key="8">
    <source>
        <dbReference type="Pfam" id="PF02782"/>
    </source>
</evidence>
<dbReference type="PANTHER" id="PTHR10196:SF69">
    <property type="entry name" value="GLYCEROL KINASE"/>
    <property type="match status" value="1"/>
</dbReference>
<dbReference type="SUPFAM" id="SSF53067">
    <property type="entry name" value="Actin-like ATPase domain"/>
    <property type="match status" value="2"/>
</dbReference>
<feature type="binding site" evidence="6">
    <location>
        <position position="14"/>
    </location>
    <ligand>
        <name>ATP</name>
        <dbReference type="ChEBI" id="CHEBI:30616"/>
    </ligand>
</feature>
<evidence type="ECO:0000313" key="10">
    <source>
        <dbReference type="Proteomes" id="UP000216752"/>
    </source>
</evidence>
<keyword evidence="4 6" id="KW-0418">Kinase</keyword>
<feature type="binding site" evidence="6">
    <location>
        <position position="308"/>
    </location>
    <ligand>
        <name>ATP</name>
        <dbReference type="ChEBI" id="CHEBI:30616"/>
    </ligand>
</feature>
<comment type="subunit">
    <text evidence="6">Homotetramer and homodimer (in equilibrium).</text>
</comment>
<dbReference type="Proteomes" id="UP000216752">
    <property type="component" value="Chromosome"/>
</dbReference>
<dbReference type="PIRSF" id="PIRSF000538">
    <property type="entry name" value="GlpK"/>
    <property type="match status" value="1"/>
</dbReference>
<dbReference type="EC" id="2.7.1.30" evidence="6"/>
<feature type="binding site" evidence="6">
    <location>
        <position position="135"/>
    </location>
    <ligand>
        <name>sn-glycerol 3-phosphate</name>
        <dbReference type="ChEBI" id="CHEBI:57597"/>
    </ligand>
</feature>
<reference evidence="9" key="1">
    <citation type="submission" date="2024-05" db="EMBL/GenBank/DDBJ databases">
        <title>Isolation and characterization of Sporomusa carbonis sp. nov., a carboxydotrophic hydrogenogen in the genus of Sporomusa isolated from a charcoal burning pile.</title>
        <authorList>
            <person name="Boeer T."/>
            <person name="Rosenbaum F."/>
            <person name="Eysell L."/>
            <person name="Mueller V."/>
            <person name="Daniel R."/>
            <person name="Poehlein A."/>
        </authorList>
    </citation>
    <scope>NUCLEOTIDE SEQUENCE [LARGE SCALE GENOMIC DNA]</scope>
    <source>
        <strain evidence="9">DSM 10669</strain>
    </source>
</reference>
<dbReference type="EMBL" id="CP155573">
    <property type="protein sequence ID" value="XFO67754.1"/>
    <property type="molecule type" value="Genomic_DNA"/>
</dbReference>
<dbReference type="InterPro" id="IPR043129">
    <property type="entry name" value="ATPase_NBD"/>
</dbReference>
<dbReference type="InterPro" id="IPR018485">
    <property type="entry name" value="FGGY_C"/>
</dbReference>
<feature type="binding site" evidence="6">
    <location>
        <position position="244"/>
    </location>
    <ligand>
        <name>sn-glycerol 3-phosphate</name>
        <dbReference type="ChEBI" id="CHEBI:57597"/>
    </ligand>
</feature>
<feature type="domain" description="Carbohydrate kinase FGGY C-terminal" evidence="8">
    <location>
        <begin position="261"/>
        <end position="447"/>
    </location>
</feature>
<dbReference type="NCBIfam" id="NF000756">
    <property type="entry name" value="PRK00047.1"/>
    <property type="match status" value="1"/>
</dbReference>
<feature type="binding site" evidence="6">
    <location>
        <position position="84"/>
    </location>
    <ligand>
        <name>glycerol</name>
        <dbReference type="ChEBI" id="CHEBI:17754"/>
    </ligand>
</feature>
<keyword evidence="3 6" id="KW-0547">Nucleotide-binding</keyword>
<feature type="binding site" evidence="6">
    <location>
        <position position="266"/>
    </location>
    <ligand>
        <name>ADP</name>
        <dbReference type="ChEBI" id="CHEBI:456216"/>
    </ligand>
</feature>
<comment type="similarity">
    <text evidence="1 6">Belongs to the FGGY kinase family.</text>
</comment>
<feature type="binding site" evidence="6">
    <location>
        <position position="308"/>
    </location>
    <ligand>
        <name>ADP</name>
        <dbReference type="ChEBI" id="CHEBI:456216"/>
    </ligand>
</feature>
<dbReference type="InterPro" id="IPR005999">
    <property type="entry name" value="Glycerol_kin"/>
</dbReference>
<sequence length="500" mass="55169">MEKQYVMALDEGTTGVRAIIFDKSGCIIGDCSREFTQIFPTPGWVEHNAVEILEAQIEVARKAINKAKISPEEICAIGVTNQRETSVIWDKTTGKPIYNAICWQSRQTAEIVEKWVEDGLTEEIREKTGLVIDAYFSASKIPWILDKIPGARQRAEQGELLFGTIDTWLIWNLTGGKSHKTDYSNASRTMLYNIMKMEWDEQLCQKMDIPMALLPEVIDSNGDYGVAGASFFGAEISIRGDAGDQQAALFGQACFKPGMAKNTFGTAGVYVMNTGNKPVFKDGLTTTIAWGIDGKVSYALEGVIFISGATIQWLRDEAKIIYTAADTEWYGFMVPDTGGVYLVPAFVGLCAPYWDMYARGMIIGITRGTTRNHLIRAGLEALAYQTKDIINAVIKDGTIEVSELRVDGGAVKNSLLCQFQADILGIPVIRPKITEMTALGAAYLAGLGSGLWQSTDEIASQWGIDQTFKPEMSAEYRDNLYHGWQEAVQLCMGWAKKVKV</sequence>
<feature type="binding site" evidence="6">
    <location>
        <position position="409"/>
    </location>
    <ligand>
        <name>ADP</name>
        <dbReference type="ChEBI" id="CHEBI:456216"/>
    </ligand>
</feature>
<evidence type="ECO:0000256" key="6">
    <source>
        <dbReference type="HAMAP-Rule" id="MF_00186"/>
    </source>
</evidence>
<keyword evidence="6" id="KW-0319">Glycerol metabolism</keyword>
<comment type="catalytic activity">
    <reaction evidence="6">
        <text>glycerol + ATP = sn-glycerol 3-phosphate + ADP + H(+)</text>
        <dbReference type="Rhea" id="RHEA:21644"/>
        <dbReference type="ChEBI" id="CHEBI:15378"/>
        <dbReference type="ChEBI" id="CHEBI:17754"/>
        <dbReference type="ChEBI" id="CHEBI:30616"/>
        <dbReference type="ChEBI" id="CHEBI:57597"/>
        <dbReference type="ChEBI" id="CHEBI:456216"/>
        <dbReference type="EC" id="2.7.1.30"/>
    </reaction>
</comment>
<protein>
    <recommendedName>
        <fullName evidence="6">Glycerol kinase</fullName>
        <ecNumber evidence="6">2.7.1.30</ecNumber>
    </recommendedName>
    <alternativeName>
        <fullName evidence="6">ATP:glycerol 3-phosphotransferase</fullName>
    </alternativeName>
    <alternativeName>
        <fullName evidence="6">Glycerokinase</fullName>
        <shortName evidence="6">GK</shortName>
    </alternativeName>
</protein>
<evidence type="ECO:0000256" key="1">
    <source>
        <dbReference type="ARBA" id="ARBA00009156"/>
    </source>
</evidence>
<dbReference type="InterPro" id="IPR018484">
    <property type="entry name" value="FGGY_N"/>
</dbReference>
<feature type="binding site" evidence="6">
    <location>
        <position position="312"/>
    </location>
    <ligand>
        <name>ATP</name>
        <dbReference type="ChEBI" id="CHEBI:30616"/>
    </ligand>
</feature>
<dbReference type="InterPro" id="IPR000577">
    <property type="entry name" value="Carb_kinase_FGGY"/>
</dbReference>
<name>A0ABZ3IQR0_9FIRM</name>
<dbReference type="Pfam" id="PF00370">
    <property type="entry name" value="FGGY_N"/>
    <property type="match status" value="1"/>
</dbReference>
<evidence type="ECO:0000256" key="4">
    <source>
        <dbReference type="ARBA" id="ARBA00022777"/>
    </source>
</evidence>
<comment type="function">
    <text evidence="6">Key enzyme in the regulation of glycerol uptake and metabolism. Catalyzes the phosphorylation of glycerol to yield sn-glycerol 3-phosphate.</text>
</comment>
<accession>A0ABZ3IQR0</accession>
<feature type="binding site" evidence="6">
    <location>
        <position position="13"/>
    </location>
    <ligand>
        <name>sn-glycerol 3-phosphate</name>
        <dbReference type="ChEBI" id="CHEBI:57597"/>
    </ligand>
</feature>
<dbReference type="PANTHER" id="PTHR10196">
    <property type="entry name" value="SUGAR KINASE"/>
    <property type="match status" value="1"/>
</dbReference>
<feature type="binding site" evidence="6">
    <location>
        <position position="244"/>
    </location>
    <ligand>
        <name>glycerol</name>
        <dbReference type="ChEBI" id="CHEBI:17754"/>
    </ligand>
</feature>
<proteinExistence type="inferred from homology"/>
<feature type="binding site" evidence="6">
    <location>
        <position position="409"/>
    </location>
    <ligand>
        <name>ATP</name>
        <dbReference type="ChEBI" id="CHEBI:30616"/>
    </ligand>
</feature>
<dbReference type="GO" id="GO:0004370">
    <property type="term" value="F:glycerol kinase activity"/>
    <property type="evidence" value="ECO:0007669"/>
    <property type="project" value="UniProtKB-EC"/>
</dbReference>
<dbReference type="NCBIfam" id="TIGR01311">
    <property type="entry name" value="glycerol_kin"/>
    <property type="match status" value="1"/>
</dbReference>